<dbReference type="Proteomes" id="UP000230251">
    <property type="component" value="Unassembled WGS sequence"/>
</dbReference>
<dbReference type="PANTHER" id="PTHR30582">
    <property type="entry name" value="L,D-TRANSPEPTIDASE"/>
    <property type="match status" value="1"/>
</dbReference>
<dbReference type="AlphaFoldDB" id="A0A2M8EN31"/>
<dbReference type="GO" id="GO:0005576">
    <property type="term" value="C:extracellular region"/>
    <property type="evidence" value="ECO:0007669"/>
    <property type="project" value="TreeGrafter"/>
</dbReference>
<dbReference type="UniPathway" id="UPA00219"/>
<sequence>MKRLFLLSSLFILMPVMAFAAQDESDQTRIYLIDSDDNILSSFSPFGEDYRGSMDLSAYDLGTDGTQEIIVGAGVGLPPSVNVFRQDGTKIADFYAYAQTFMGGINVDVCDVTGDGIAEIITGAGFTGGPHVRIFSNTGEVLGQFFAYDKDFRGGVDIACGDVDGDGVGEIVTAPGITGGPHIKVFETDGTMIMEKFSGGGQYDNFGARVTTSDFDGDGDDDIYVARAGYDTTYVTSLESLGSSLKYMAGVEVFTEESYKNGLDVFSYDYSSFPGYGVGVSMRGGNSSKYMNIFDEQQLFDDGRDRGLVIDAISENNNIILVIGTTEPQVAGSDEDQYILVDITDQTLRIYQNHSLVKSFLVSTGVTYYPTPLGITTITDKFLWHDYSWYYGEGDARNYSLPDVKYNLRFRNHFYLHYAYWHNNFGNKMSHGCVNISYENSEWIYNWANIGATVEVVN</sequence>
<dbReference type="SUPFAM" id="SSF69318">
    <property type="entry name" value="Integrin alpha N-terminal domain"/>
    <property type="match status" value="2"/>
</dbReference>
<evidence type="ECO:0000256" key="5">
    <source>
        <dbReference type="ARBA" id="ARBA00023316"/>
    </source>
</evidence>
<dbReference type="Gene3D" id="2.40.440.10">
    <property type="entry name" value="L,D-transpeptidase catalytic domain-like"/>
    <property type="match status" value="1"/>
</dbReference>
<evidence type="ECO:0000313" key="9">
    <source>
        <dbReference type="EMBL" id="PJC24087.1"/>
    </source>
</evidence>
<proteinExistence type="predicted"/>
<keyword evidence="7" id="KW-0732">Signal</keyword>
<gene>
    <name evidence="9" type="ORF">CO057_04670</name>
</gene>
<dbReference type="GO" id="GO:0016740">
    <property type="term" value="F:transferase activity"/>
    <property type="evidence" value="ECO:0007669"/>
    <property type="project" value="UniProtKB-KW"/>
</dbReference>
<comment type="caution">
    <text evidence="9">The sequence shown here is derived from an EMBL/GenBank/DDBJ whole genome shotgun (WGS) entry which is preliminary data.</text>
</comment>
<dbReference type="GO" id="GO:0008360">
    <property type="term" value="P:regulation of cell shape"/>
    <property type="evidence" value="ECO:0007669"/>
    <property type="project" value="UniProtKB-UniRule"/>
</dbReference>
<dbReference type="EMBL" id="PFSI01000070">
    <property type="protein sequence ID" value="PJC24087.1"/>
    <property type="molecule type" value="Genomic_DNA"/>
</dbReference>
<evidence type="ECO:0000256" key="2">
    <source>
        <dbReference type="ARBA" id="ARBA00022679"/>
    </source>
</evidence>
<name>A0A2M8EN31_9BACT</name>
<dbReference type="GO" id="GO:0071972">
    <property type="term" value="F:peptidoglycan L,D-transpeptidase activity"/>
    <property type="evidence" value="ECO:0007669"/>
    <property type="project" value="TreeGrafter"/>
</dbReference>
<organism evidence="9 10">
    <name type="scientific">Candidatus Uhrbacteria bacterium CG_4_9_14_0_2_um_filter_41_50</name>
    <dbReference type="NCBI Taxonomy" id="1975031"/>
    <lineage>
        <taxon>Bacteria</taxon>
        <taxon>Candidatus Uhriibacteriota</taxon>
    </lineage>
</organism>
<evidence type="ECO:0000313" key="10">
    <source>
        <dbReference type="Proteomes" id="UP000230251"/>
    </source>
</evidence>
<dbReference type="InterPro" id="IPR038063">
    <property type="entry name" value="Transpep_catalytic_dom"/>
</dbReference>
<comment type="pathway">
    <text evidence="1 6">Cell wall biogenesis; peptidoglycan biosynthesis.</text>
</comment>
<evidence type="ECO:0000256" key="1">
    <source>
        <dbReference type="ARBA" id="ARBA00004752"/>
    </source>
</evidence>
<feature type="signal peptide" evidence="7">
    <location>
        <begin position="1"/>
        <end position="20"/>
    </location>
</feature>
<dbReference type="Pfam" id="PF03734">
    <property type="entry name" value="YkuD"/>
    <property type="match status" value="1"/>
</dbReference>
<dbReference type="GO" id="GO:0071555">
    <property type="term" value="P:cell wall organization"/>
    <property type="evidence" value="ECO:0007669"/>
    <property type="project" value="UniProtKB-UniRule"/>
</dbReference>
<evidence type="ECO:0000256" key="4">
    <source>
        <dbReference type="ARBA" id="ARBA00022984"/>
    </source>
</evidence>
<dbReference type="InterPro" id="IPR005490">
    <property type="entry name" value="LD_TPept_cat_dom"/>
</dbReference>
<dbReference type="InterPro" id="IPR050979">
    <property type="entry name" value="LD-transpeptidase"/>
</dbReference>
<evidence type="ECO:0000256" key="7">
    <source>
        <dbReference type="SAM" id="SignalP"/>
    </source>
</evidence>
<protein>
    <recommendedName>
        <fullName evidence="8">L,D-TPase catalytic domain-containing protein</fullName>
    </recommendedName>
</protein>
<feature type="active site" description="Nucleophile" evidence="6">
    <location>
        <position position="433"/>
    </location>
</feature>
<keyword evidence="2" id="KW-0808">Transferase</keyword>
<keyword evidence="4 6" id="KW-0573">Peptidoglycan synthesis</keyword>
<evidence type="ECO:0000259" key="8">
    <source>
        <dbReference type="PROSITE" id="PS52029"/>
    </source>
</evidence>
<feature type="domain" description="L,D-TPase catalytic" evidence="8">
    <location>
        <begin position="337"/>
        <end position="457"/>
    </location>
</feature>
<evidence type="ECO:0000256" key="6">
    <source>
        <dbReference type="PROSITE-ProRule" id="PRU01373"/>
    </source>
</evidence>
<feature type="chain" id="PRO_5014766906" description="L,D-TPase catalytic domain-containing protein" evidence="7">
    <location>
        <begin position="21"/>
        <end position="458"/>
    </location>
</feature>
<dbReference type="PANTHER" id="PTHR30582:SF2">
    <property type="entry name" value="L,D-TRANSPEPTIDASE YCIB-RELATED"/>
    <property type="match status" value="1"/>
</dbReference>
<dbReference type="SUPFAM" id="SSF141523">
    <property type="entry name" value="L,D-transpeptidase catalytic domain-like"/>
    <property type="match status" value="1"/>
</dbReference>
<keyword evidence="3 6" id="KW-0133">Cell shape</keyword>
<reference evidence="10" key="1">
    <citation type="submission" date="2017-09" db="EMBL/GenBank/DDBJ databases">
        <title>Depth-based differentiation of microbial function through sediment-hosted aquifers and enrichment of novel symbionts in the deep terrestrial subsurface.</title>
        <authorList>
            <person name="Probst A.J."/>
            <person name="Ladd B."/>
            <person name="Jarett J.K."/>
            <person name="Geller-Mcgrath D.E."/>
            <person name="Sieber C.M.K."/>
            <person name="Emerson J.B."/>
            <person name="Anantharaman K."/>
            <person name="Thomas B.C."/>
            <person name="Malmstrom R."/>
            <person name="Stieglmeier M."/>
            <person name="Klingl A."/>
            <person name="Woyke T."/>
            <person name="Ryan C.M."/>
            <person name="Banfield J.F."/>
        </authorList>
    </citation>
    <scope>NUCLEOTIDE SEQUENCE [LARGE SCALE GENOMIC DNA]</scope>
</reference>
<dbReference type="Gene3D" id="2.130.10.130">
    <property type="entry name" value="Integrin alpha, N-terminal"/>
    <property type="match status" value="1"/>
</dbReference>
<dbReference type="InterPro" id="IPR028994">
    <property type="entry name" value="Integrin_alpha_N"/>
</dbReference>
<feature type="active site" description="Proton donor/acceptor" evidence="6">
    <location>
        <position position="417"/>
    </location>
</feature>
<dbReference type="PROSITE" id="PS52029">
    <property type="entry name" value="LD_TPASE"/>
    <property type="match status" value="1"/>
</dbReference>
<evidence type="ECO:0000256" key="3">
    <source>
        <dbReference type="ARBA" id="ARBA00022960"/>
    </source>
</evidence>
<keyword evidence="5 6" id="KW-0961">Cell wall biogenesis/degradation</keyword>
<accession>A0A2M8EN31</accession>
<dbReference type="CDD" id="cd16913">
    <property type="entry name" value="YkuD_like"/>
    <property type="match status" value="1"/>
</dbReference>
<dbReference type="GO" id="GO:0018104">
    <property type="term" value="P:peptidoglycan-protein cross-linking"/>
    <property type="evidence" value="ECO:0007669"/>
    <property type="project" value="TreeGrafter"/>
</dbReference>